<evidence type="ECO:0000256" key="17">
    <source>
        <dbReference type="ARBA" id="ARBA00063348"/>
    </source>
</evidence>
<evidence type="ECO:0000256" key="19">
    <source>
        <dbReference type="ARBA" id="ARBA00076320"/>
    </source>
</evidence>
<dbReference type="PROSITE" id="PS50157">
    <property type="entry name" value="ZINC_FINGER_C2H2_2"/>
    <property type="match status" value="4"/>
</dbReference>
<keyword evidence="6" id="KW-0949">S-adenosyl-L-methionine</keyword>
<evidence type="ECO:0000256" key="20">
    <source>
        <dbReference type="ARBA" id="ARBA00082168"/>
    </source>
</evidence>
<keyword evidence="10" id="KW-0862">Zinc</keyword>
<keyword evidence="8" id="KW-0677">Repeat</keyword>
<gene>
    <name evidence="25" type="primary">PRDM6</name>
</gene>
<dbReference type="Ensembl" id="ENSEEET00000016496.2">
    <property type="protein sequence ID" value="ENSEEEP00000016305.1"/>
    <property type="gene ID" value="ENSEEEG00000008061.2"/>
</dbReference>
<keyword evidence="3" id="KW-0678">Repressor</keyword>
<evidence type="ECO:0000256" key="14">
    <source>
        <dbReference type="ARBA" id="ARBA00023242"/>
    </source>
</evidence>
<dbReference type="GO" id="GO:0045892">
    <property type="term" value="P:negative regulation of DNA-templated transcription"/>
    <property type="evidence" value="ECO:0007669"/>
    <property type="project" value="UniProtKB-ARBA"/>
</dbReference>
<dbReference type="PROSITE" id="PS50280">
    <property type="entry name" value="SET"/>
    <property type="match status" value="1"/>
</dbReference>
<keyword evidence="9 21" id="KW-0863">Zinc-finger</keyword>
<dbReference type="PROSITE" id="PS00028">
    <property type="entry name" value="ZINC_FINGER_C2H2_1"/>
    <property type="match status" value="2"/>
</dbReference>
<dbReference type="GO" id="GO:0005634">
    <property type="term" value="C:nucleus"/>
    <property type="evidence" value="ECO:0007669"/>
    <property type="project" value="UniProtKB-SubCell"/>
</dbReference>
<comment type="subcellular location">
    <subcellularLocation>
        <location evidence="1">Nucleus</location>
    </subcellularLocation>
</comment>
<keyword evidence="11" id="KW-0156">Chromatin regulator</keyword>
<proteinExistence type="predicted"/>
<dbReference type="Proteomes" id="UP000314983">
    <property type="component" value="Chromosome 23"/>
</dbReference>
<evidence type="ECO:0000256" key="2">
    <source>
        <dbReference type="ARBA" id="ARBA00012187"/>
    </source>
</evidence>
<evidence type="ECO:0000259" key="23">
    <source>
        <dbReference type="PROSITE" id="PS50157"/>
    </source>
</evidence>
<dbReference type="InterPro" id="IPR001214">
    <property type="entry name" value="SET_dom"/>
</dbReference>
<reference evidence="25" key="3">
    <citation type="submission" date="2020-05" db="EMBL/GenBank/DDBJ databases">
        <title>Electrophorus electricus (electric eel) genome, fEleEle1, primary haplotype.</title>
        <authorList>
            <person name="Myers G."/>
            <person name="Meyer A."/>
            <person name="Fedrigo O."/>
            <person name="Formenti G."/>
            <person name="Rhie A."/>
            <person name="Tracey A."/>
            <person name="Sims Y."/>
            <person name="Jarvis E.D."/>
        </authorList>
    </citation>
    <scope>NUCLEOTIDE SEQUENCE [LARGE SCALE GENOMIC DNA]</scope>
</reference>
<reference evidence="26" key="1">
    <citation type="journal article" date="2014" name="Science">
        <title>Nonhuman genetics. Genomic basis for the convergent evolution of electric organs.</title>
        <authorList>
            <person name="Gallant J.R."/>
            <person name="Traeger L.L."/>
            <person name="Volkening J.D."/>
            <person name="Moffett H."/>
            <person name="Chen P.H."/>
            <person name="Novina C.D."/>
            <person name="Phillips G.N.Jr."/>
            <person name="Anand R."/>
            <person name="Wells G.B."/>
            <person name="Pinch M."/>
            <person name="Guth R."/>
            <person name="Unguez G.A."/>
            <person name="Albert J.S."/>
            <person name="Zakon H.H."/>
            <person name="Samanta M.P."/>
            <person name="Sussman M.R."/>
        </authorList>
    </citation>
    <scope>NUCLEOTIDE SEQUENCE [LARGE SCALE GENOMIC DNA]</scope>
</reference>
<feature type="region of interest" description="Disordered" evidence="22">
    <location>
        <begin position="537"/>
        <end position="559"/>
    </location>
</feature>
<evidence type="ECO:0000256" key="12">
    <source>
        <dbReference type="ARBA" id="ARBA00023015"/>
    </source>
</evidence>
<evidence type="ECO:0000256" key="13">
    <source>
        <dbReference type="ARBA" id="ARBA00023163"/>
    </source>
</evidence>
<dbReference type="InterPro" id="IPR050331">
    <property type="entry name" value="Zinc_finger"/>
</dbReference>
<evidence type="ECO:0000256" key="7">
    <source>
        <dbReference type="ARBA" id="ARBA00022723"/>
    </source>
</evidence>
<evidence type="ECO:0000256" key="6">
    <source>
        <dbReference type="ARBA" id="ARBA00022691"/>
    </source>
</evidence>
<dbReference type="GeneTree" id="ENSGT00940000155852"/>
<dbReference type="SMART" id="SM00355">
    <property type="entry name" value="ZnF_C2H2"/>
    <property type="match status" value="4"/>
</dbReference>
<reference evidence="25" key="4">
    <citation type="submission" date="2025-08" db="UniProtKB">
        <authorList>
            <consortium name="Ensembl"/>
        </authorList>
    </citation>
    <scope>IDENTIFICATION</scope>
</reference>
<evidence type="ECO:0000256" key="5">
    <source>
        <dbReference type="ARBA" id="ARBA00022679"/>
    </source>
</evidence>
<evidence type="ECO:0000256" key="16">
    <source>
        <dbReference type="ARBA" id="ARBA00054067"/>
    </source>
</evidence>
<evidence type="ECO:0000256" key="21">
    <source>
        <dbReference type="PROSITE-ProRule" id="PRU00042"/>
    </source>
</evidence>
<evidence type="ECO:0000256" key="8">
    <source>
        <dbReference type="ARBA" id="ARBA00022737"/>
    </source>
</evidence>
<dbReference type="FunFam" id="3.30.160.60:FF:000778">
    <property type="entry name" value="PR/SET domain 6"/>
    <property type="match status" value="1"/>
</dbReference>
<evidence type="ECO:0000256" key="1">
    <source>
        <dbReference type="ARBA" id="ARBA00004123"/>
    </source>
</evidence>
<dbReference type="SUPFAM" id="SSF82199">
    <property type="entry name" value="SET domain"/>
    <property type="match status" value="1"/>
</dbReference>
<comment type="catalytic activity">
    <reaction evidence="15">
        <text>L-lysyl(20)-[histone H4] + S-adenosyl-L-methionine = N(6)-methyl-L-lysyl(20)-[histone H4] + S-adenosyl-L-homocysteine + H(+)</text>
        <dbReference type="Rhea" id="RHEA:60344"/>
        <dbReference type="Rhea" id="RHEA-COMP:15554"/>
        <dbReference type="Rhea" id="RHEA-COMP:15555"/>
        <dbReference type="ChEBI" id="CHEBI:15378"/>
        <dbReference type="ChEBI" id="CHEBI:29969"/>
        <dbReference type="ChEBI" id="CHEBI:57856"/>
        <dbReference type="ChEBI" id="CHEBI:59789"/>
        <dbReference type="ChEBI" id="CHEBI:61929"/>
        <dbReference type="EC" id="2.1.1.361"/>
    </reaction>
</comment>
<dbReference type="STRING" id="8005.ENSEEEP00000016305"/>
<feature type="domain" description="C2H2-type" evidence="23">
    <location>
        <begin position="465"/>
        <end position="492"/>
    </location>
</feature>
<dbReference type="SMART" id="SM00317">
    <property type="entry name" value="SET"/>
    <property type="match status" value="1"/>
</dbReference>
<dbReference type="GO" id="GO:0032259">
    <property type="term" value="P:methylation"/>
    <property type="evidence" value="ECO:0007669"/>
    <property type="project" value="UniProtKB-KW"/>
</dbReference>
<feature type="domain" description="C2H2-type" evidence="23">
    <location>
        <begin position="437"/>
        <end position="464"/>
    </location>
</feature>
<dbReference type="OrthoDB" id="7734462at2759"/>
<dbReference type="InterPro" id="IPR036236">
    <property type="entry name" value="Znf_C2H2_sf"/>
</dbReference>
<evidence type="ECO:0000256" key="18">
    <source>
        <dbReference type="ARBA" id="ARBA00074801"/>
    </source>
</evidence>
<dbReference type="GO" id="GO:0008270">
    <property type="term" value="F:zinc ion binding"/>
    <property type="evidence" value="ECO:0007669"/>
    <property type="project" value="UniProtKB-KW"/>
</dbReference>
<dbReference type="SUPFAM" id="SSF57667">
    <property type="entry name" value="beta-beta-alpha zinc fingers"/>
    <property type="match status" value="2"/>
</dbReference>
<dbReference type="EC" id="2.1.1.361" evidence="2"/>
<dbReference type="InterPro" id="IPR046341">
    <property type="entry name" value="SET_dom_sf"/>
</dbReference>
<protein>
    <recommendedName>
        <fullName evidence="18">Putative histone-lysine N-methyltransferase PRDM6</fullName>
        <ecNumber evidence="2">2.1.1.361</ecNumber>
    </recommendedName>
    <alternativeName>
        <fullName evidence="19">PR domain zinc finger protein 6</fullName>
    </alternativeName>
    <alternativeName>
        <fullName evidence="20">PR domain-containing protein 6</fullName>
    </alternativeName>
</protein>
<accession>A0A4W4EXL6</accession>
<evidence type="ECO:0000256" key="3">
    <source>
        <dbReference type="ARBA" id="ARBA00022491"/>
    </source>
</evidence>
<dbReference type="PANTHER" id="PTHR16515:SF22">
    <property type="entry name" value="HISTONE-LYSINE N-METHYLTRANSFERASE PRDM6-RELATED"/>
    <property type="match status" value="1"/>
</dbReference>
<feature type="domain" description="C2H2-type" evidence="23">
    <location>
        <begin position="493"/>
        <end position="520"/>
    </location>
</feature>
<dbReference type="CDD" id="cd19191">
    <property type="entry name" value="PR-SET_PRDM6"/>
    <property type="match status" value="1"/>
</dbReference>
<evidence type="ECO:0000313" key="26">
    <source>
        <dbReference type="Proteomes" id="UP000314983"/>
    </source>
</evidence>
<reference evidence="25" key="5">
    <citation type="submission" date="2025-09" db="UniProtKB">
        <authorList>
            <consortium name="Ensembl"/>
        </authorList>
    </citation>
    <scope>IDENTIFICATION</scope>
</reference>
<dbReference type="InterPro" id="IPR013087">
    <property type="entry name" value="Znf_C2H2_type"/>
</dbReference>
<dbReference type="GO" id="GO:0042802">
    <property type="term" value="F:identical protein binding"/>
    <property type="evidence" value="ECO:0007669"/>
    <property type="project" value="UniProtKB-ARBA"/>
</dbReference>
<evidence type="ECO:0000256" key="4">
    <source>
        <dbReference type="ARBA" id="ARBA00022603"/>
    </source>
</evidence>
<evidence type="ECO:0000256" key="11">
    <source>
        <dbReference type="ARBA" id="ARBA00022853"/>
    </source>
</evidence>
<name>A0A4W4EXL6_ELEEL</name>
<reference evidence="26" key="2">
    <citation type="journal article" date="2017" name="Sci. Adv.">
        <title>A tail of two voltages: Proteomic comparison of the three electric organs of the electric eel.</title>
        <authorList>
            <person name="Traeger L.L."/>
            <person name="Sabat G."/>
            <person name="Barrett-Wilt G.A."/>
            <person name="Wells G.B."/>
            <person name="Sussman M.R."/>
        </authorList>
    </citation>
    <scope>NUCLEOTIDE SEQUENCE [LARGE SCALE GENOMIC DNA]</scope>
</reference>
<dbReference type="FunFam" id="2.170.270.10:FF:000023">
    <property type="entry name" value="putative histone-lysine N-methyltransferase PRDM6"/>
    <property type="match status" value="1"/>
</dbReference>
<dbReference type="GeneID" id="113571045"/>
<dbReference type="Pfam" id="PF00096">
    <property type="entry name" value="zf-C2H2"/>
    <property type="match status" value="3"/>
</dbReference>
<keyword evidence="14" id="KW-0539">Nucleus</keyword>
<evidence type="ECO:0000313" key="25">
    <source>
        <dbReference type="Ensembl" id="ENSEEEP00000016305.1"/>
    </source>
</evidence>
<evidence type="ECO:0000256" key="9">
    <source>
        <dbReference type="ARBA" id="ARBA00022771"/>
    </source>
</evidence>
<evidence type="ECO:0000256" key="15">
    <source>
        <dbReference type="ARBA" id="ARBA00047784"/>
    </source>
</evidence>
<dbReference type="Gene3D" id="2.170.270.10">
    <property type="entry name" value="SET domain"/>
    <property type="match status" value="1"/>
</dbReference>
<keyword evidence="13" id="KW-0804">Transcription</keyword>
<evidence type="ECO:0000256" key="10">
    <source>
        <dbReference type="ARBA" id="ARBA00022833"/>
    </source>
</evidence>
<dbReference type="GO" id="GO:0140944">
    <property type="term" value="F:histone H4K20 monomethyltransferase activity"/>
    <property type="evidence" value="ECO:0007669"/>
    <property type="project" value="UniProtKB-EC"/>
</dbReference>
<dbReference type="Pfam" id="PF21549">
    <property type="entry name" value="PRDM2_PR"/>
    <property type="match status" value="1"/>
</dbReference>
<evidence type="ECO:0000259" key="24">
    <source>
        <dbReference type="PROSITE" id="PS50280"/>
    </source>
</evidence>
<sequence length="559" mass="62417">MLKPGDPSGSAFLKVDPTYIQHWQQLFPQSQLKNAALAQLQPADRVAIPVESLRQRPHLISSASTSVALTPSSMSSSVSSLVGLTQLSGPQIALFGQTICSDITAADNSTSQAKELCLPSNFKNDKDSRLKLTSEELDYYLYGQQRMEIIPLNNHTGDLNNRCDMCADNRNGECPMHGPLHSLRRLVGTSSASTAVPPLEVPEWLRDLPREVCLCTSTVPGLGYGICAAQRIPQGTWIGPFQGVPLLLDKLQSGAVRNTRHLWEIYDQEGTLQHFIDGNEPSKSSWMRYIRCARHCGEQNMTVVQYRSCIFYRTCLDIPRGTELLVWYNDSYTSFFGIPLQCIAQDENLNVPSTVIEAMSRQESLQPFSKTSKSSSGVLQRSMVFPHSPCSRSFSLLDKAGSVESGFNQLSSKNQRVLASPTSTSQLNSEFSDWHLWKCGQCFKTFTQRILLQMHVCTQNPDRPYQCGHCSQSFAQPSELRNHVVTHSSDRPFKCGYCGRAFAGATTLNNHIRTHTGEKPFKCERCERSFTQATQLSRHQRMPNECKPISESSESIEVD</sequence>
<dbReference type="FunFam" id="3.30.160.60:FF:000654">
    <property type="entry name" value="PR/SET domain 6"/>
    <property type="match status" value="1"/>
</dbReference>
<dbReference type="AlphaFoldDB" id="A0A4W4EXL6"/>
<feature type="domain" description="C2H2-type" evidence="23">
    <location>
        <begin position="521"/>
        <end position="548"/>
    </location>
</feature>
<comment type="function">
    <text evidence="16">Putative histone methyltransferase that acts as a transcriptional repressor of smooth muscle gene expression. Promotes the transition from differentiated to proliferative smooth muscle by suppressing differentiation and maintaining the proliferative potential of vascular smooth muscle cells. Also plays a role in endothelial cells by inhibiting endothelial cell proliferation, survival and differentiation. It is unclear whether it has histone methyltransferase activity in vivo. According to some authors, it does not act as a histone methyltransferase by itself and represses transcription by recruiting EHMT2/G9a. According to others, it possesses histone methyltransferase activity when associated with other proteins and specifically methylates 'Lys-20' of histone H4 in vitro. 'Lys-20' methylation represents a specific tag for epigenetic transcriptional repression.</text>
</comment>
<keyword evidence="7" id="KW-0479">Metal-binding</keyword>
<dbReference type="InterPro" id="IPR044416">
    <property type="entry name" value="PRDM6_PR-SET"/>
</dbReference>
<dbReference type="PANTHER" id="PTHR16515">
    <property type="entry name" value="PR DOMAIN ZINC FINGER PROTEIN"/>
    <property type="match status" value="1"/>
</dbReference>
<keyword evidence="12" id="KW-0805">Transcription regulation</keyword>
<dbReference type="RefSeq" id="XP_026855602.1">
    <property type="nucleotide sequence ID" value="XM_026999801.2"/>
</dbReference>
<dbReference type="Gene3D" id="3.30.160.60">
    <property type="entry name" value="Classic Zinc Finger"/>
    <property type="match status" value="3"/>
</dbReference>
<dbReference type="OMA" id="CADHRHG"/>
<evidence type="ECO:0000256" key="22">
    <source>
        <dbReference type="SAM" id="MobiDB-lite"/>
    </source>
</evidence>
<keyword evidence="26" id="KW-1185">Reference proteome</keyword>
<dbReference type="FunFam" id="3.30.160.60:FF:000868">
    <property type="entry name" value="putative histone-lysine N-methyltransferase PRDM6"/>
    <property type="match status" value="1"/>
</dbReference>
<comment type="subunit">
    <text evidence="17">Interacts with HDAC1, HDAC2, HDAC3, CBX1 and EP300.</text>
</comment>
<organism evidence="25 26">
    <name type="scientific">Electrophorus electricus</name>
    <name type="common">Electric eel</name>
    <name type="synonym">Gymnotus electricus</name>
    <dbReference type="NCBI Taxonomy" id="8005"/>
    <lineage>
        <taxon>Eukaryota</taxon>
        <taxon>Metazoa</taxon>
        <taxon>Chordata</taxon>
        <taxon>Craniata</taxon>
        <taxon>Vertebrata</taxon>
        <taxon>Euteleostomi</taxon>
        <taxon>Actinopterygii</taxon>
        <taxon>Neopterygii</taxon>
        <taxon>Teleostei</taxon>
        <taxon>Ostariophysi</taxon>
        <taxon>Gymnotiformes</taxon>
        <taxon>Gymnotoidei</taxon>
        <taxon>Gymnotidae</taxon>
        <taxon>Electrophorus</taxon>
    </lineage>
</organism>
<keyword evidence="5" id="KW-0808">Transferase</keyword>
<feature type="domain" description="SET" evidence="24">
    <location>
        <begin position="210"/>
        <end position="329"/>
    </location>
</feature>
<keyword evidence="4" id="KW-0489">Methyltransferase</keyword>